<organism evidence="1">
    <name type="scientific">uncultured Caudovirales phage</name>
    <dbReference type="NCBI Taxonomy" id="2100421"/>
    <lineage>
        <taxon>Viruses</taxon>
        <taxon>Duplodnaviria</taxon>
        <taxon>Heunggongvirae</taxon>
        <taxon>Uroviricota</taxon>
        <taxon>Caudoviricetes</taxon>
        <taxon>Peduoviridae</taxon>
        <taxon>Maltschvirus</taxon>
        <taxon>Maltschvirus maltsch</taxon>
    </lineage>
</organism>
<proteinExistence type="predicted"/>
<accession>A0A6J5NEX1</accession>
<reference evidence="1" key="1">
    <citation type="submission" date="2020-04" db="EMBL/GenBank/DDBJ databases">
        <authorList>
            <person name="Chiriac C."/>
            <person name="Salcher M."/>
            <person name="Ghai R."/>
            <person name="Kavagutti S V."/>
        </authorList>
    </citation>
    <scope>NUCLEOTIDE SEQUENCE</scope>
</reference>
<name>A0A6J5NEX1_9CAUD</name>
<gene>
    <name evidence="1" type="ORF">UFOVP655_51</name>
</gene>
<protein>
    <submittedName>
        <fullName evidence="1">Uncharacterized protein</fullName>
    </submittedName>
</protein>
<sequence>MEKTIEIQLKEQRETIALQIEEMNFGFPDDATSEGKLAIYEFLRIVADHIRGLGDNLEGTVEEMIEASIEIESDAVLEVGVE</sequence>
<dbReference type="EMBL" id="LR796637">
    <property type="protein sequence ID" value="CAB4156356.1"/>
    <property type="molecule type" value="Genomic_DNA"/>
</dbReference>
<evidence type="ECO:0000313" key="1">
    <source>
        <dbReference type="EMBL" id="CAB4156356.1"/>
    </source>
</evidence>